<organism evidence="3 4">
    <name type="scientific">Giardia duodenalis assemblage B</name>
    <dbReference type="NCBI Taxonomy" id="1394984"/>
    <lineage>
        <taxon>Eukaryota</taxon>
        <taxon>Metamonada</taxon>
        <taxon>Diplomonadida</taxon>
        <taxon>Hexamitidae</taxon>
        <taxon>Giardiinae</taxon>
        <taxon>Giardia</taxon>
    </lineage>
</organism>
<feature type="compositionally biased region" description="Polar residues" evidence="1">
    <location>
        <begin position="5960"/>
        <end position="5971"/>
    </location>
</feature>
<feature type="transmembrane region" description="Helical" evidence="2">
    <location>
        <begin position="3366"/>
        <end position="3386"/>
    </location>
</feature>
<protein>
    <submittedName>
        <fullName evidence="3">Translation initiation inhibitor</fullName>
    </submittedName>
</protein>
<feature type="compositionally biased region" description="Basic and acidic residues" evidence="1">
    <location>
        <begin position="3614"/>
        <end position="3628"/>
    </location>
</feature>
<proteinExistence type="predicted"/>
<sequence>MGTSLKRSTTPLRVPQILGGPLQRKDSEAPLGNSIIQAKDNSSVKEITDAIPVYPCYNEVAHLMEVISTQYSKDIYSKASPKTSFNCFPFLRLPMQLGCPGYVLVRPGYYRWCQIYHIDFLYRQAVLSLKGEVLIVPSTLVRVNSYANLNSIINDIFYEATKTTMTPHDFDVYNSALDNNPPNKSIEIPWRNKYILSATSKDQLFKPNPLLKHGIYPNEHLINLIKLLVQRECENFKSIRSSHKEFTQKVNFSDIERLFIDELKCSITGLANLQDDKFSLTNSCFLDIMIPSMHLSKNLLTFVTSEMPEESSEVVVNYDLEDAELHSLSSLYKFVIAKSVIEDALITRKIDVRRRFDHLRFYSRLSLKRVEGAHSFLDSAYEALDGVELFCSPPYLTPRFRDAHDRLLSCSKFDPSLSTLRHKIIKVIDHALQLLIPLPDTILDVGEDTLAEVPNLITLLVATEFSIDEALCTSIKRDLQALLHKGVTGLLGTTSMSSLQDKASVSSASNSNINTQASTLVVPSSLEVFLSRHLPTISAPKVVSEEYESPLAMPFSSLLPVSNMAERYYLARVYFIEKVIPLLANLVITTFLRSTLLTYVANNITPTCTSDSTFSADFSKKVKQLHSRSIKDAHETANDRYSRILASGLPRVVIHGALSILSNEGQDLSSGALLARAFNQLWPRFLRALVEQIRAHIADALSQMHAQWSRNFLTSLTSVADCAYSTASSSSHAHISLLTPTKGPSTSFTSRSIPMIGFSGIQQKLRELSLCLYVTESSIFSIDSLVLAPRLLVNLTSIDKTAITYMQTPRDLLDKRTRSLLFSDKYYFEVPAVSCICEALLSNAKQITRTDSDDLALTMVLDLFLLNPDQEVNHFFSSWFGSQRRQSNILMLPEPVVRSNPRSTLPPLCPASKTEKTPQSTSSATVNFPSVKNDQTHIKSAAEFPSTLLASIAPSDNEVALKSQIDSLFDAFSTRIVELLSLCNNLDDFYRVSELVINSTLTLEGLLNNDSNNDNIERTYLAPPECLLKIQVPSEALSNDTQSPDNSQVLNPYTSVGEDEKIAPAFVRSLSTIETAAKNYLDAVLKSGSAKKTIVGLATSSGIDCFVLTTHISAALVHAIDQQILNIYDVPSYASAGILNISLIDFKLSLISAFVTVRQSICDVISKAIEQASSYTLRIMRRIESVLGTATLNLDKLSQILVIMEDHSLFMKQWSPIACYLFDFLGPVSRIGQPYPLSMLCDISKSITREIPIIYKSLDVLGHGGTALKFQLDLGDIQAPTLTAISSLQTDALHIVLQAATRLGYVNHAHKNARFNYKRHIRVFSRLLLVFSDWLSKVASVLHAISSEVLKMQLLDFQLAVINPLQFRKAFPTFSKNLEIPYLEAIYSNFEGNDLLLVSELIKTLQAYTCIHVSVNSEVVNGFPITNAQALPQETQPFNTSRSGGDRPSSSLHQGALDLFDQTHEYHAGWQIPYQGYKWPYLYARPCLDSISEQLDAECAKSTSNSVLDYLLITDCSFESSEKCDLFVLRNKLGLITASSYMNGHLCDAKDGSTLTDEPHLPHYDILRMFMELYILIEEIKNLYLRASTWSKALNIDMHLVDSPAEIEAVLLPLCLLVTSFVKLNQLYKAIPSKALIDIDAGALITLLEICATSISTIRSSFIYSNWTVLADQIEDYLRTINPRLFLLYFLTSPDAIEEDLASFGEVTGLNTFLRSAPTTQGSSMSLIDTYFESDRTILVEHILLYNNVDIMFEAAAAIYARGLVNRQAMVTLNKIDDWISGLSFQPITLTISSRSGRFLSALYDFWKSSGKGEFSDQTIASKLGPVMGGKALSLTSILQKARTLVLAKEKVLEAYVCNLGISDKIIEGSSLTSPLSSFVCVSDDVSTDEEAGHSDEIFAMQTLDRNKDLFAGSIVLEAGTIARSRAHSIVSSFDYSAKQANRSKQVSTKEVLSGIPTIICSKRHVEYIREAIFVVAYILFNDYSPSTQTVARRLEVELILLHTLAVSVQRAMTIIPELLLLLPELCSISSGTAYSRLKDAFPSSQDPLLEIVSLLNIMRQLHSLCESSSEEGTCYLSSEGAQQETRIVGGKAASLEESCIHSSLLPIAGTIGSLRAVIRRCPYIVRSLSLHIAQADNILRVFSTNILRFPLVPPSTTHLSLEYACIPRIPATYYGQGQHYVIDLIRRCPLIRSAVLYNNTCTSTSASIPTGKLRPIVFHTSNNAFSNSVYDIMTLRIGTGSSSRLQIIGICAGYERLRFLKPIAMPDTLVDFVTSIFAPSVHRTAMVNEYLRALRLLMEGKYTELVSSCLYQCVHYALSTLVFMYLDGSPTNFLQLYYKCIPEFKRAVAALAVATTTVITDKSLSSCYSLRNYKHDRRMYVQALLARINECERILGTLMEDSLTLYIMRAIPNLSKAATAEKVAAFMSDEKQVRAAFMELYADVKSQACSTAMSCGIHPSVHMHHIISTLPYGFPTGSALSETSSSDIYREPSETREGHTSYIQDSAFQKTGETLFVTCAEVAVSIVGHYTGKASLLDCIPLNYKQLQAVSQLGMSMQSRTPAFLVGDAMRSYNNIDYLLVVHSLCRYFGMRYKFVFCSPATDSDILVHRLSTKILAGCYLVICGVEFLGEEQLNTLSNVLSSYNLATGTIPTLEQKDTGPMDFSILHSTGKDAILPGGYAICLPEAIYEGSKFSLTIRGEKLRRLFPIHNLIEIRDYGTLVPTSLVQQARSLLYDLCLEARGSTDRGDVDSSRKACTEQNISDFFAEQNLSKEYCSATSDEIPVRALDFTALYPHCNYKCHDDTNQLGHLFMQKSPQYGSKLYEISLFLNTTGISTPQLRPEDVDLVFKRCKDMNNPISVATSLSAFLLSQTVLRPARDIVSRAIEGAFALQPQHKAVLNSVVSLLNVLHGVQEPDETDIGILISRKANHSTDNNFTANNITKVWKTLKQMYTPAYAEFCEDLSQKSALVEPVGIDALTLCLEMLSLGPVFLLPPSTSALQSIKGAGLTISQLSNKNVTARLAKSGALSSVLLRQSHFQLLVIFSQLVARIGKLRPFFIHSLADLHENIRTILYLGAQALLIFIFNPPNGALARTMLSSINALQSYYPELELYYSIRAKFDFFNKPRCLLLTTVYEDASVISSNLASIQRRLIVIPEYLKFSVMLNNYIGRHLHLAEDKQLAEKARKMFTVNSLTDMKTPALAVQYLQSLCSRRTAAELKGECLAERRLRLGSRLFGIFTVYLTDEMMRKTFNIVPSPIVWTLYRQLLVLFLTSFKVITLTPCHPEAYATFSSIPDAKNVQTYQLDSYLSLHTITSSTPLASYDNDMQLQNAPRVMLFNSSFSISYLQNFIYEAVDNPSVITNLFLPVYAAVFNALHALYIMYFRKPLNRLGRIYKKGLVAFIYRPEKFISRVASLLADSTEALSQSDLDSAIALLPDLFPENYADDEENLSAYSYLGVSDSDGSFMHFLASDKGKKLCVRHFPYTCTSGIFADTSFEGLFTQSTALKHELILTFDCERVLFVIYLASFIMAKLSVCLIGEAFSGKSTYIKAAEAFLSNYVWREHITLFDTDSFNEVLQKLMKTCYLHNIQTTCTKQVTMEADEPQPGHLSGSEDVHSSPSSRKETTGANSILGCPLSILNVAEDNTLLDETKDINQSIILDVPSSKLPLYHLTVTSLLTNTATHNIPDDVLGVRDTADELKLSMLESLVNGTADSQVAIQNDRLSTLLGEKYILMDDSESSSVCSLTGITGARFSSGIFVPNVSIVVESSYLYDFLLVSEINFALPPMNNTREFLLLLVKRNFQHPSINELEMFAPKIVQTHTASMSQSSTAPAHNKHKYDCNLYVGVEKPKNEFLYEYSDSYLLQFIEGLLLVEYHLPVSILRIIYEMKRLQKYIDSVDLSNIQMSTITFGSFMGALRNIPAIGHNHVSRILDELASAVAIGRLAPHGPYGPLNPENMSKYLRANTLLAMSSCPGVQAFPNWEIQTLKTAFKRSLFNRRASAAGISTTLEETSSIPATIRRAVSGSDVKRPHYPDNTDTLASGDKYKHLIVACEKARQRYAKLFFYNSRDKCVNLQVFEVHASVMNEHLLEVMDPTVCNRVFTLVIDISMLMEQNSLKVFYYIKYLRNPGLFSKLHSSTDARHMQTLALRVPVFLMSQSEMPSTFYSSFLHMLQAMGDYKISNRKTFMKIAKQVLLSETEDFHASVDSQDNSFSYSPSTVSVPHTVSSRSFSDYDGLSLTHVLKNSDLRAFLSIIEEPTEIAVKRRQRILIDVQTMIQSLINQTMNGSESDSESDAGLEQVNPKPPSSQPKPAAMTATDNFMTELTEALVSVLNVQSEVVASHYIIRAAVLIALGINPLIAFQDFTPTTSTHICDRCSSTIPDYLLRYINKGNLEITAEEYTDLFLSTPTDIMVTVPMSLFNALLNKSPAIGVLSIVEAGSSLLSLFTHGEVQLLGALLAKYFCLTTMLSGKEIINILSRSFSLVIFADISITHPLPLQELPIIRHTIDENDKIGSMQTGVDENILQSSYRASETVTPNLQLIRSIPYFILANIPYNFDSKPFIAQHEQSETPLHDAYSDMYCEIFCRTALCVYNCCVQNISDSIPYSLTRFAEIASYYTNEIIAKHLKTITLIQKILSSITLFDNGIRNGLFSPSIRNNIIHLRDQLVSVKLKLKLDFIRAVIMLQNACCDGPLIAARLLFYPFTTSVWGNCIQFELGLFECLKNRKITNNSLNTSYSDHSTVMLQSLFNLSTSDELIQRSDMLSNYGLPSRLLMICEDLMWPRWRTQLICSLCNPDPKLIQEIIIIIQYIKFGFRFLFVTNDLARIIIPACEVYLLEARLEDCKERLSATGVNVEQTLEKYHSAGTLNVSIEELAPRAHANRDDAAGDSEQNAARHKEIRRLLTELEALLKQITDLKYSAASYKKLPSNVRFGAPSNCYNYHEVHRTLLIYLDCHLPPPLFEALLKHALVQDKPIVFLNFGSVAVPPPNMVILTKLALLIESRMTRKNVKVSVTTTYSVDIVRPLHEYRIYYVVATKATFKYLLEIGFINLRNCDTSTLNAPKFQFISNSLNLLTMQNSSVTEYELRYKLQEISEKFSSMYSLYINGFSGLEIIRRESCLEGSDRLHKHIESIAHSLEKYIFSRKEIMSRLIKREESNAVFIHLQQASGDSEGFDFAKMSLYCAGIERCIDYREEIAKKITENSAVSEYAEYFGTGITSTLLLLRQISMIYPNMVTIFTDYFFEGHLSYLDMHVDDNPSRAFTVIVNTAHYILENTLLLLPERERGLYTMLFMAIYNLCFKLGHPDDLTHLKMILANDLGFFISHFSDKFNNHLPLYNYARQIAANCPASFRCSPNVVHSWKLFSLLSIYNPQRFADWYEYFTRNKAVFTLLNFAGDAYKMIIGTYLYKEKAEQSNDKAKQIEVETADMGEDATNAIGPATNKVDLDAIVAQEVEAGMKTMVTAHVPIVPPYAHDELAMYSTRLAPLPPSLQYPSFENVWTALLLVVSLRQDLILSTMKFYCKITPPSAVYEFLQDDSNLRAQRKAEWCSAKNETELLSSEIFSRIVTATSLALDGTNGAIAPTVQKKDPSNLREKEASVSMKVAGDTIESIDLSSVNPANMDHVMQLFNYLQMKYSIETTQQASLGRGSRAVLLYYDEGLAILPCLQAIFIKELMPKYGFRNYVCQPVPTAECFATSVVIVDVRYDPCYSLSHLVKLYSAGVRPKHLIYILVPLSCCQKFGTESGAVTPNNIGLQLATFIELCRPVQLYLQRPTTFLGAMQHAISTMRCYILFRPVSHSGYESSFTKALALLAIRYGVLISSGLFKVDDYEMLLLYMHLVSQTKTLPCANQARRLFFAKKQGSLPHTVSTPMMYSVLFHTFSDISTSHIQASLYSSIYYKSSAILIGAPIKTSTSVAVSYLNNKTLNLASFYEESPMDAHTQDETEHEDFDPSLSSIHNSETDISNSRSAFSSAESSLDDISMCSFKTDHSYADQTQIDGAAHASTTRFVTLAGEELNTSVLLNAIGPDRFRSYSRAELQRFLSSRRHLVTIHASSRMDSLLRLPDTMLEDNLIELVERIRLITLDLDKFTIKHTNIAEILRTQELQERLADTLQPIRFLRPELSRSQATVRDAFSLMLSNDVVSNIASQPMHSNAYSTVEVDRAEKALPSTFYAVLLLSKTYQKVRRLTHGFTSNSCMEQSYPIKVLSGNMWSVRGDIYQPIMHDILKFFKLQMCLKYNMEMEYHSIVFTILDPTHYKDWFLRYDGQNCIQCSKIDNKRQKRKYIMPLAAIRVTNMRLYGIGYDYVLNTLVDVSPESLSYPNNCDIYAILIPCERPSSLTYTSSVKTKDSYSLIHEMLSYSLSPPQGDEELAEVDQDFGVDHYYENSIQHVKIPVDFPGCWYLILQNKTSLKESDIEAKSPYCGTGYF</sequence>
<feature type="region of interest" description="Disordered" evidence="1">
    <location>
        <begin position="4288"/>
        <end position="4318"/>
    </location>
</feature>
<comment type="caution">
    <text evidence="3">The sequence shown here is derived from an EMBL/GenBank/DDBJ whole genome shotgun (WGS) entry which is preliminary data.</text>
</comment>
<name>A0A132NV47_GIAIN</name>
<feature type="region of interest" description="Disordered" evidence="1">
    <location>
        <begin position="901"/>
        <end position="928"/>
    </location>
</feature>
<dbReference type="VEuPathDB" id="GiardiaDB:QR46_2074"/>
<evidence type="ECO:0000256" key="2">
    <source>
        <dbReference type="SAM" id="Phobius"/>
    </source>
</evidence>
<gene>
    <name evidence="3" type="ORF">QR46_2074</name>
</gene>
<keyword evidence="2" id="KW-0812">Transmembrane</keyword>
<feature type="region of interest" description="Disordered" evidence="1">
    <location>
        <begin position="3604"/>
        <end position="3631"/>
    </location>
</feature>
<feature type="compositionally biased region" description="Polar residues" evidence="1">
    <location>
        <begin position="917"/>
        <end position="928"/>
    </location>
</feature>
<dbReference type="EMBL" id="JXTI01000050">
    <property type="protein sequence ID" value="KWX13939.1"/>
    <property type="molecule type" value="Genomic_DNA"/>
</dbReference>
<feature type="region of interest" description="Disordered" evidence="1">
    <location>
        <begin position="5944"/>
        <end position="5975"/>
    </location>
</feature>
<accession>A0A132NV47</accession>
<evidence type="ECO:0000256" key="1">
    <source>
        <dbReference type="SAM" id="MobiDB-lite"/>
    </source>
</evidence>
<keyword evidence="2" id="KW-0472">Membrane</keyword>
<keyword evidence="2" id="KW-1133">Transmembrane helix</keyword>
<evidence type="ECO:0000313" key="4">
    <source>
        <dbReference type="Proteomes" id="UP000070089"/>
    </source>
</evidence>
<reference evidence="3 4" key="1">
    <citation type="journal article" date="2015" name="Mol. Biochem. Parasitol.">
        <title>Identification of polymorphic genes for use in assemblage B genotyping assays through comparative genomics of multiple assemblage B Giardia duodenalis isolates.</title>
        <authorList>
            <person name="Wielinga C."/>
            <person name="Thompson R.C."/>
            <person name="Monis P."/>
            <person name="Ryan U."/>
        </authorList>
    </citation>
    <scope>NUCLEOTIDE SEQUENCE [LARGE SCALE GENOMIC DNA]</scope>
    <source>
        <strain evidence="3 4">BAH15c1</strain>
    </source>
</reference>
<dbReference type="Proteomes" id="UP000070089">
    <property type="component" value="Unassembled WGS sequence"/>
</dbReference>
<evidence type="ECO:0000313" key="3">
    <source>
        <dbReference type="EMBL" id="KWX13939.1"/>
    </source>
</evidence>
<dbReference type="OrthoDB" id="10254299at2759"/>
<feature type="transmembrane region" description="Helical" evidence="2">
    <location>
        <begin position="3522"/>
        <end position="3545"/>
    </location>
</feature>